<dbReference type="InterPro" id="IPR050446">
    <property type="entry name" value="FAD-oxidoreductase/Apoptosis"/>
</dbReference>
<dbReference type="Proteomes" id="UP000544090">
    <property type="component" value="Unassembled WGS sequence"/>
</dbReference>
<evidence type="ECO:0000256" key="4">
    <source>
        <dbReference type="ARBA" id="ARBA00023002"/>
    </source>
</evidence>
<dbReference type="GO" id="GO:0005737">
    <property type="term" value="C:cytoplasm"/>
    <property type="evidence" value="ECO:0007669"/>
    <property type="project" value="TreeGrafter"/>
</dbReference>
<feature type="domain" description="FAD/NAD(P)-binding" evidence="5">
    <location>
        <begin position="6"/>
        <end position="305"/>
    </location>
</feature>
<dbReference type="PANTHER" id="PTHR43557:SF2">
    <property type="entry name" value="RIESKE DOMAIN-CONTAINING PROTEIN-RELATED"/>
    <property type="match status" value="1"/>
</dbReference>
<dbReference type="SUPFAM" id="SSF55424">
    <property type="entry name" value="FAD/NAD-linked reductases, dimerisation (C-terminal) domain"/>
    <property type="match status" value="1"/>
</dbReference>
<dbReference type="PRINTS" id="PR00411">
    <property type="entry name" value="PNDRDTASEI"/>
</dbReference>
<dbReference type="EMBL" id="JAAZSQ010000027">
    <property type="protein sequence ID" value="NKX56553.1"/>
    <property type="molecule type" value="Genomic_DNA"/>
</dbReference>
<evidence type="ECO:0000256" key="2">
    <source>
        <dbReference type="ARBA" id="ARBA00022630"/>
    </source>
</evidence>
<evidence type="ECO:0000259" key="6">
    <source>
        <dbReference type="Pfam" id="PF14759"/>
    </source>
</evidence>
<organism evidence="7 8">
    <name type="scientific">Arthrobacter mobilis</name>
    <dbReference type="NCBI Taxonomy" id="2724944"/>
    <lineage>
        <taxon>Bacteria</taxon>
        <taxon>Bacillati</taxon>
        <taxon>Actinomycetota</taxon>
        <taxon>Actinomycetes</taxon>
        <taxon>Micrococcales</taxon>
        <taxon>Micrococcaceae</taxon>
        <taxon>Arthrobacter</taxon>
    </lineage>
</organism>
<keyword evidence="3" id="KW-0274">FAD</keyword>
<dbReference type="Pfam" id="PF07992">
    <property type="entry name" value="Pyr_redox_2"/>
    <property type="match status" value="1"/>
</dbReference>
<evidence type="ECO:0000313" key="8">
    <source>
        <dbReference type="Proteomes" id="UP000544090"/>
    </source>
</evidence>
<keyword evidence="4" id="KW-0560">Oxidoreductase</keyword>
<dbReference type="InterPro" id="IPR036188">
    <property type="entry name" value="FAD/NAD-bd_sf"/>
</dbReference>
<dbReference type="Gene3D" id="3.30.390.30">
    <property type="match status" value="1"/>
</dbReference>
<reference evidence="7 8" key="1">
    <citation type="submission" date="2020-04" db="EMBL/GenBank/DDBJ databases">
        <title>Arthrobacter sp. nov.</title>
        <authorList>
            <person name="Liu S."/>
        </authorList>
    </citation>
    <scope>NUCLEOTIDE SEQUENCE [LARGE SCALE GENOMIC DNA]</scope>
    <source>
        <strain evidence="7 8">E918</strain>
    </source>
</reference>
<dbReference type="SUPFAM" id="SSF51905">
    <property type="entry name" value="FAD/NAD(P)-binding domain"/>
    <property type="match status" value="2"/>
</dbReference>
<dbReference type="GO" id="GO:0016651">
    <property type="term" value="F:oxidoreductase activity, acting on NAD(P)H"/>
    <property type="evidence" value="ECO:0007669"/>
    <property type="project" value="TreeGrafter"/>
</dbReference>
<gene>
    <name evidence="7" type="ORF">HGG74_18895</name>
</gene>
<evidence type="ECO:0000259" key="5">
    <source>
        <dbReference type="Pfam" id="PF07992"/>
    </source>
</evidence>
<dbReference type="Gene3D" id="3.50.50.60">
    <property type="entry name" value="FAD/NAD(P)-binding domain"/>
    <property type="match status" value="2"/>
</dbReference>
<accession>A0A7X6QMD7</accession>
<dbReference type="InterPro" id="IPR028202">
    <property type="entry name" value="Reductase_C"/>
</dbReference>
<evidence type="ECO:0000313" key="7">
    <source>
        <dbReference type="EMBL" id="NKX56553.1"/>
    </source>
</evidence>
<sequence>MNSTSDILIVGAGLAGAQVAVSLRQGGYEGTVGIIGDEPHAPYDRPPLSKGYLRGEVGRPDLALKSDDFFGDTGVELVTGRTVTEINPADRMVTDDNGERFGYGQLVWAAGGSPRRLSIPGAELDGVLSLRSLTDADRIREAAGSARSAAIIGGGHIGLELAAAFRHWNVPVTVIEAQDRLLARVTCPIVSDYYHSLHRNAGVDVRLAAGVDELVGEDGRVCGAVLSDGSLLTADLVIVGIGLVPNIQPLARIGASCSNGVDVDSDGRTSIAGIFAVGDCANREHPYAGGSRVRLESVPNATEQAKIVANAILGQPQASPAPPWFWSHQYDTKLQTVGLLAGHDEAVVRGDIGSGKFSVVYLRNGVVIALDCINNVRDFARGKLLVQEGVRTTADAVRESADLKFILDSVGAA</sequence>
<evidence type="ECO:0000256" key="3">
    <source>
        <dbReference type="ARBA" id="ARBA00022827"/>
    </source>
</evidence>
<name>A0A7X6QMD7_9MICC</name>
<comment type="cofactor">
    <cofactor evidence="1">
        <name>FAD</name>
        <dbReference type="ChEBI" id="CHEBI:57692"/>
    </cofactor>
</comment>
<dbReference type="Pfam" id="PF14759">
    <property type="entry name" value="Reductase_C"/>
    <property type="match status" value="1"/>
</dbReference>
<dbReference type="PRINTS" id="PR00368">
    <property type="entry name" value="FADPNR"/>
</dbReference>
<comment type="caution">
    <text evidence="7">The sequence shown here is derived from an EMBL/GenBank/DDBJ whole genome shotgun (WGS) entry which is preliminary data.</text>
</comment>
<dbReference type="InterPro" id="IPR023753">
    <property type="entry name" value="FAD/NAD-binding_dom"/>
</dbReference>
<dbReference type="InterPro" id="IPR016156">
    <property type="entry name" value="FAD/NAD-linked_Rdtase_dimer_sf"/>
</dbReference>
<protein>
    <submittedName>
        <fullName evidence="7">FAD-dependent oxidoreductase</fullName>
    </submittedName>
</protein>
<evidence type="ECO:0000256" key="1">
    <source>
        <dbReference type="ARBA" id="ARBA00001974"/>
    </source>
</evidence>
<keyword evidence="8" id="KW-1185">Reference proteome</keyword>
<dbReference type="PANTHER" id="PTHR43557">
    <property type="entry name" value="APOPTOSIS-INDUCING FACTOR 1"/>
    <property type="match status" value="1"/>
</dbReference>
<dbReference type="RefSeq" id="WP_168488924.1">
    <property type="nucleotide sequence ID" value="NZ_JAAZSQ010000027.1"/>
</dbReference>
<dbReference type="AlphaFoldDB" id="A0A7X6QMD7"/>
<feature type="domain" description="Reductase C-terminal" evidence="6">
    <location>
        <begin position="324"/>
        <end position="404"/>
    </location>
</feature>
<keyword evidence="2" id="KW-0285">Flavoprotein</keyword>
<proteinExistence type="predicted"/>